<dbReference type="InterPro" id="IPR017948">
    <property type="entry name" value="TGFb_CS"/>
</dbReference>
<dbReference type="GO" id="GO:0005125">
    <property type="term" value="F:cytokine activity"/>
    <property type="evidence" value="ECO:0007669"/>
    <property type="project" value="TreeGrafter"/>
</dbReference>
<evidence type="ECO:0000313" key="12">
    <source>
        <dbReference type="Proteomes" id="UP001162162"/>
    </source>
</evidence>
<name>A0AAV8ZAN6_9CUCU</name>
<organism evidence="11 12">
    <name type="scientific">Aromia moschata</name>
    <dbReference type="NCBI Taxonomy" id="1265417"/>
    <lineage>
        <taxon>Eukaryota</taxon>
        <taxon>Metazoa</taxon>
        <taxon>Ecdysozoa</taxon>
        <taxon>Arthropoda</taxon>
        <taxon>Hexapoda</taxon>
        <taxon>Insecta</taxon>
        <taxon>Pterygota</taxon>
        <taxon>Neoptera</taxon>
        <taxon>Endopterygota</taxon>
        <taxon>Coleoptera</taxon>
        <taxon>Polyphaga</taxon>
        <taxon>Cucujiformia</taxon>
        <taxon>Chrysomeloidea</taxon>
        <taxon>Cerambycidae</taxon>
        <taxon>Cerambycinae</taxon>
        <taxon>Callichromatini</taxon>
        <taxon>Aromia</taxon>
    </lineage>
</organism>
<reference evidence="11" key="1">
    <citation type="journal article" date="2023" name="Insect Mol. Biol.">
        <title>Genome sequencing provides insights into the evolution of gene families encoding plant cell wall-degrading enzymes in longhorned beetles.</title>
        <authorList>
            <person name="Shin N.R."/>
            <person name="Okamura Y."/>
            <person name="Kirsch R."/>
            <person name="Pauchet Y."/>
        </authorList>
    </citation>
    <scope>NUCLEOTIDE SEQUENCE</scope>
    <source>
        <strain evidence="11">AMC_N1</strain>
    </source>
</reference>
<dbReference type="SMART" id="SM00204">
    <property type="entry name" value="TGFB"/>
    <property type="match status" value="1"/>
</dbReference>
<keyword evidence="7" id="KW-0325">Glycoprotein</keyword>
<dbReference type="PRINTS" id="PR00669">
    <property type="entry name" value="INHIBINA"/>
</dbReference>
<evidence type="ECO:0000256" key="1">
    <source>
        <dbReference type="ARBA" id="ARBA00004613"/>
    </source>
</evidence>
<dbReference type="CDD" id="cd13761">
    <property type="entry name" value="TGF_beta_BMP5_like"/>
    <property type="match status" value="1"/>
</dbReference>
<protein>
    <recommendedName>
        <fullName evidence="10">TGF-beta family profile domain-containing protein</fullName>
    </recommendedName>
</protein>
<dbReference type="InterPro" id="IPR001111">
    <property type="entry name" value="TGF-b_propeptide"/>
</dbReference>
<dbReference type="AlphaFoldDB" id="A0AAV8ZAN6"/>
<keyword evidence="12" id="KW-1185">Reference proteome</keyword>
<keyword evidence="3" id="KW-0964">Secreted</keyword>
<evidence type="ECO:0000256" key="9">
    <source>
        <dbReference type="SAM" id="MobiDB-lite"/>
    </source>
</evidence>
<dbReference type="PANTHER" id="PTHR11848">
    <property type="entry name" value="TGF-BETA FAMILY"/>
    <property type="match status" value="1"/>
</dbReference>
<evidence type="ECO:0000313" key="11">
    <source>
        <dbReference type="EMBL" id="KAJ8960223.1"/>
    </source>
</evidence>
<feature type="region of interest" description="Disordered" evidence="9">
    <location>
        <begin position="1"/>
        <end position="24"/>
    </location>
</feature>
<gene>
    <name evidence="11" type="ORF">NQ318_003947</name>
</gene>
<dbReference type="Gene3D" id="2.60.120.970">
    <property type="match status" value="1"/>
</dbReference>
<proteinExistence type="inferred from homology"/>
<feature type="domain" description="TGF-beta family profile" evidence="10">
    <location>
        <begin position="330"/>
        <end position="449"/>
    </location>
</feature>
<feature type="compositionally biased region" description="Basic and acidic residues" evidence="9">
    <location>
        <begin position="1"/>
        <end position="22"/>
    </location>
</feature>
<keyword evidence="4" id="KW-0732">Signal</keyword>
<dbReference type="GO" id="GO:0005615">
    <property type="term" value="C:extracellular space"/>
    <property type="evidence" value="ECO:0007669"/>
    <property type="project" value="TreeGrafter"/>
</dbReference>
<evidence type="ECO:0000256" key="8">
    <source>
        <dbReference type="RuleBase" id="RU000354"/>
    </source>
</evidence>
<evidence type="ECO:0000256" key="2">
    <source>
        <dbReference type="ARBA" id="ARBA00006656"/>
    </source>
</evidence>
<dbReference type="GO" id="GO:0008083">
    <property type="term" value="F:growth factor activity"/>
    <property type="evidence" value="ECO:0007669"/>
    <property type="project" value="UniProtKB-KW"/>
</dbReference>
<dbReference type="InterPro" id="IPR029034">
    <property type="entry name" value="Cystine-knot_cytokine"/>
</dbReference>
<evidence type="ECO:0000256" key="7">
    <source>
        <dbReference type="ARBA" id="ARBA00023180"/>
    </source>
</evidence>
<sequence length="449" mass="50541">MRHSHEAEAIDDTAKGIGDKGRSRTSRSSIFKEVRLIFAEIGVAKVPGSRAQICELKSSNCQLQIDTSTASIGSHISMTVKLVAVIIIFNAVVRHECKKVNVYIDNGRDQTTLNDLSTRTETAGLEKEILKLLGITRRPRIISDPVKRSAHKHLLGVYELKAKRSAAMTNNVDDSDTIMAFDVTDVSGLKDATGKFLWFKSNPVSTLYDAIGAELRIYKTARPGSTQEFTIGSYEVRKRHGKATLHRLSSTRARADFEGWLSLNLTSFYNRRAIYNNKIYLAVDSFERAVNLDEMGVSYQPEDARSPFVVAYAKTENRLSPVIIDKSRNRVKKSFGDVVDLYNAGRACQLRTLHVSFADLRWRDWIVAPEGYTTHYCEGECGFPLRMATNATNHAIMQSLMHLMHSRRFPRPCCAPAEYAALQVLYRLDDYSVVLRKYPRMIAESCGCH</sequence>
<dbReference type="InterPro" id="IPR001839">
    <property type="entry name" value="TGF-b_C"/>
</dbReference>
<dbReference type="FunFam" id="2.10.90.10:FF:000001">
    <property type="entry name" value="Bone morphogenetic protein 4"/>
    <property type="match status" value="1"/>
</dbReference>
<dbReference type="PROSITE" id="PS51362">
    <property type="entry name" value="TGF_BETA_2"/>
    <property type="match status" value="1"/>
</dbReference>
<comment type="caution">
    <text evidence="11">The sequence shown here is derived from an EMBL/GenBank/DDBJ whole genome shotgun (WGS) entry which is preliminary data.</text>
</comment>
<dbReference type="Gene3D" id="2.10.90.10">
    <property type="entry name" value="Cystine-knot cytokines"/>
    <property type="match status" value="1"/>
</dbReference>
<evidence type="ECO:0000256" key="5">
    <source>
        <dbReference type="ARBA" id="ARBA00023030"/>
    </source>
</evidence>
<evidence type="ECO:0000256" key="4">
    <source>
        <dbReference type="ARBA" id="ARBA00022729"/>
    </source>
</evidence>
<keyword evidence="6" id="KW-1015">Disulfide bond</keyword>
<keyword evidence="5 8" id="KW-0339">Growth factor</keyword>
<evidence type="ECO:0000259" key="10">
    <source>
        <dbReference type="PROSITE" id="PS51362"/>
    </source>
</evidence>
<accession>A0AAV8ZAN6</accession>
<dbReference type="InterPro" id="IPR015615">
    <property type="entry name" value="TGF-beta-rel"/>
</dbReference>
<dbReference type="Pfam" id="PF00688">
    <property type="entry name" value="TGFb_propeptide"/>
    <property type="match status" value="1"/>
</dbReference>
<evidence type="ECO:0000256" key="3">
    <source>
        <dbReference type="ARBA" id="ARBA00022525"/>
    </source>
</evidence>
<comment type="similarity">
    <text evidence="2 8">Belongs to the TGF-beta family.</text>
</comment>
<dbReference type="PANTHER" id="PTHR11848:SF310">
    <property type="entry name" value="PROTEIN 60A-RELATED"/>
    <property type="match status" value="1"/>
</dbReference>
<dbReference type="Proteomes" id="UP001162162">
    <property type="component" value="Unassembled WGS sequence"/>
</dbReference>
<dbReference type="Pfam" id="PF00019">
    <property type="entry name" value="TGF_beta"/>
    <property type="match status" value="1"/>
</dbReference>
<dbReference type="EMBL" id="JAPWTK010000009">
    <property type="protein sequence ID" value="KAJ8960223.1"/>
    <property type="molecule type" value="Genomic_DNA"/>
</dbReference>
<dbReference type="SUPFAM" id="SSF57501">
    <property type="entry name" value="Cystine-knot cytokines"/>
    <property type="match status" value="1"/>
</dbReference>
<evidence type="ECO:0000256" key="6">
    <source>
        <dbReference type="ARBA" id="ARBA00023157"/>
    </source>
</evidence>
<dbReference type="PROSITE" id="PS00250">
    <property type="entry name" value="TGF_BETA_1"/>
    <property type="match status" value="1"/>
</dbReference>
<comment type="subcellular location">
    <subcellularLocation>
        <location evidence="1">Secreted</location>
    </subcellularLocation>
</comment>